<proteinExistence type="predicted"/>
<evidence type="ECO:0000313" key="1">
    <source>
        <dbReference type="EMBL" id="EEI24404.1"/>
    </source>
</evidence>
<organism evidence="1 2">
    <name type="scientific">Lentilactobacillus hilgardii (strain ATCC 8290 / DSM 20176 / CCUG 30140 / JCM 1155 / KCTC 3500 / NBRC 15886 / NCIMB 8040 / NRRL B-1843 / 9)</name>
    <dbReference type="NCBI Taxonomy" id="1423757"/>
    <lineage>
        <taxon>Bacteria</taxon>
        <taxon>Bacillati</taxon>
        <taxon>Bacillota</taxon>
        <taxon>Bacilli</taxon>
        <taxon>Lactobacillales</taxon>
        <taxon>Lactobacillaceae</taxon>
        <taxon>Lentilactobacillus</taxon>
    </lineage>
</organism>
<dbReference type="Gene3D" id="3.30.420.40">
    <property type="match status" value="1"/>
</dbReference>
<dbReference type="HOGENOM" id="CLU_2287910_0_0_9"/>
<sequence length="101" mass="11283">MDESRVRDEIVSGNISLGIELGSTQIKEVLVTSDFQTIASGDYLWENELDNGIWTYPIEKIWDGIQTSYATLALEVHDKYGVDLKKIGSIGECHDARLHGL</sequence>
<protein>
    <recommendedName>
        <fullName evidence="3">Ribulokinase</fullName>
    </recommendedName>
</protein>
<evidence type="ECO:0008006" key="3">
    <source>
        <dbReference type="Google" id="ProtNLM"/>
    </source>
</evidence>
<keyword evidence="2" id="KW-1185">Reference proteome</keyword>
<gene>
    <name evidence="1" type="ORF">HMPREF0519_1486</name>
</gene>
<dbReference type="EMBL" id="ACGP01000137">
    <property type="protein sequence ID" value="EEI24404.1"/>
    <property type="molecule type" value="Genomic_DNA"/>
</dbReference>
<evidence type="ECO:0000313" key="2">
    <source>
        <dbReference type="Proteomes" id="UP000003752"/>
    </source>
</evidence>
<name>C0XJS5_LENH9</name>
<accession>C0XJS5</accession>
<dbReference type="Proteomes" id="UP000003752">
    <property type="component" value="Unassembled WGS sequence"/>
</dbReference>
<comment type="caution">
    <text evidence="1">The sequence shown here is derived from an EMBL/GenBank/DDBJ whole genome shotgun (WGS) entry which is preliminary data.</text>
</comment>
<dbReference type="SUPFAM" id="SSF53067">
    <property type="entry name" value="Actin-like ATPase domain"/>
    <property type="match status" value="1"/>
</dbReference>
<dbReference type="InterPro" id="IPR043129">
    <property type="entry name" value="ATPase_NBD"/>
</dbReference>
<reference evidence="1 2" key="1">
    <citation type="submission" date="2009-01" db="EMBL/GenBank/DDBJ databases">
        <authorList>
            <person name="Qin X."/>
            <person name="Bachman B."/>
            <person name="Battles P."/>
            <person name="Bell A."/>
            <person name="Bess C."/>
            <person name="Bickham C."/>
            <person name="Chaboub L."/>
            <person name="Chen D."/>
            <person name="Coyle M."/>
            <person name="Deiros D.R."/>
            <person name="Dinh H."/>
            <person name="Forbes L."/>
            <person name="Fowler G."/>
            <person name="Francisco L."/>
            <person name="Fu Q."/>
            <person name="Gubbala S."/>
            <person name="Hale W."/>
            <person name="Han Y."/>
            <person name="Hemphill L."/>
            <person name="Highlander S.K."/>
            <person name="Hirani K."/>
            <person name="Hogues M."/>
            <person name="Jackson L."/>
            <person name="Jakkamsetti A."/>
            <person name="Javaid M."/>
            <person name="Jiang H."/>
            <person name="Korchina V."/>
            <person name="Kovar C."/>
            <person name="Lara F."/>
            <person name="Lee S."/>
            <person name="Mata R."/>
            <person name="Mathew T."/>
            <person name="Moen C."/>
            <person name="Morales K."/>
            <person name="Munidasa M."/>
            <person name="Nazareth L."/>
            <person name="Ngo R."/>
            <person name="Nguyen L."/>
            <person name="Okwuonu G."/>
            <person name="Ongeri F."/>
            <person name="Patil S."/>
            <person name="Petrosino J."/>
            <person name="Pham C."/>
            <person name="Pham P."/>
            <person name="Pu L.-L."/>
            <person name="Puazo M."/>
            <person name="Raj R."/>
            <person name="Reid J."/>
            <person name="Rouhana J."/>
            <person name="Saada N."/>
            <person name="Shang Y."/>
            <person name="Simmons D."/>
            <person name="Thornton R."/>
            <person name="Warren J."/>
            <person name="Weissenberger G."/>
            <person name="Zhang J."/>
            <person name="Zhang L."/>
            <person name="Zhou C."/>
            <person name="Zhu D."/>
            <person name="Muzny D."/>
            <person name="Worley K."/>
            <person name="Gibbs R."/>
        </authorList>
    </citation>
    <scope>NUCLEOTIDE SEQUENCE [LARGE SCALE GENOMIC DNA]</scope>
    <source>
        <strain evidence="2">ATCC 8290 / DSM 20176 / CCUG 30140 / JCM 1155 / KCTC 3500 / NBRC 15886 / NCIMB 8040 / NRRL B-1843 / 9</strain>
    </source>
</reference>
<dbReference type="AlphaFoldDB" id="C0XJS5"/>